<gene>
    <name evidence="2" type="ORF">PC117_g15499</name>
</gene>
<comment type="caution">
    <text evidence="2">The sequence shown here is derived from an EMBL/GenBank/DDBJ whole genome shotgun (WGS) entry which is preliminary data.</text>
</comment>
<proteinExistence type="predicted"/>
<feature type="region of interest" description="Disordered" evidence="1">
    <location>
        <begin position="1"/>
        <end position="73"/>
    </location>
</feature>
<dbReference type="AlphaFoldDB" id="A0A8T1CIM9"/>
<name>A0A8T1CIM9_9STRA</name>
<evidence type="ECO:0000313" key="2">
    <source>
        <dbReference type="EMBL" id="KAG2924101.1"/>
    </source>
</evidence>
<protein>
    <submittedName>
        <fullName evidence="2">Uncharacterized protein</fullName>
    </submittedName>
</protein>
<reference evidence="2" key="1">
    <citation type="submission" date="2018-10" db="EMBL/GenBank/DDBJ databases">
        <title>Effector identification in a new, highly contiguous assembly of the strawberry crown rot pathogen Phytophthora cactorum.</title>
        <authorList>
            <person name="Armitage A.D."/>
            <person name="Nellist C.F."/>
            <person name="Bates H."/>
            <person name="Vickerstaff R.J."/>
            <person name="Harrison R.J."/>
        </authorList>
    </citation>
    <scope>NUCLEOTIDE SEQUENCE</scope>
    <source>
        <strain evidence="2">4040</strain>
    </source>
</reference>
<evidence type="ECO:0000313" key="3">
    <source>
        <dbReference type="Proteomes" id="UP000736787"/>
    </source>
</evidence>
<sequence length="121" mass="12909">MDSDYASDDSMSNPFQLDGSDLSDAPSEGTMVLLSQSSSSVRGESDGHQLEVTSSSESEESDGYHPEATSQKSEAISDDLPVAILWTTTVHFRGYSTLLTMALLIIDAAPIGVQSARRSCM</sequence>
<feature type="compositionally biased region" description="Polar residues" evidence="1">
    <location>
        <begin position="33"/>
        <end position="42"/>
    </location>
</feature>
<accession>A0A8T1CIM9</accession>
<dbReference type="EMBL" id="RCMK01000519">
    <property type="protein sequence ID" value="KAG2924101.1"/>
    <property type="molecule type" value="Genomic_DNA"/>
</dbReference>
<organism evidence="2 3">
    <name type="scientific">Phytophthora cactorum</name>
    <dbReference type="NCBI Taxonomy" id="29920"/>
    <lineage>
        <taxon>Eukaryota</taxon>
        <taxon>Sar</taxon>
        <taxon>Stramenopiles</taxon>
        <taxon>Oomycota</taxon>
        <taxon>Peronosporomycetes</taxon>
        <taxon>Peronosporales</taxon>
        <taxon>Peronosporaceae</taxon>
        <taxon>Phytophthora</taxon>
    </lineage>
</organism>
<evidence type="ECO:0000256" key="1">
    <source>
        <dbReference type="SAM" id="MobiDB-lite"/>
    </source>
</evidence>
<dbReference type="Proteomes" id="UP000736787">
    <property type="component" value="Unassembled WGS sequence"/>
</dbReference>